<comment type="caution">
    <text evidence="6">The sequence shown here is derived from an EMBL/GenBank/DDBJ whole genome shotgun (WGS) entry which is preliminary data.</text>
</comment>
<dbReference type="Pfam" id="PF13894">
    <property type="entry name" value="zf-C2H2_4"/>
    <property type="match status" value="1"/>
</dbReference>
<gene>
    <name evidence="6" type="ORF">LSH36_454g03037</name>
</gene>
<dbReference type="SMART" id="SM00355">
    <property type="entry name" value="ZnF_C2H2"/>
    <property type="match status" value="3"/>
</dbReference>
<dbReference type="GO" id="GO:0008270">
    <property type="term" value="F:zinc ion binding"/>
    <property type="evidence" value="ECO:0007669"/>
    <property type="project" value="UniProtKB-KW"/>
</dbReference>
<dbReference type="PROSITE" id="PS00028">
    <property type="entry name" value="ZINC_FINGER_C2H2_1"/>
    <property type="match status" value="2"/>
</dbReference>
<dbReference type="Gene3D" id="2.170.270.10">
    <property type="entry name" value="SET domain"/>
    <property type="match status" value="1"/>
</dbReference>
<dbReference type="Gene3D" id="3.30.160.60">
    <property type="entry name" value="Classic Zinc Finger"/>
    <property type="match status" value="1"/>
</dbReference>
<keyword evidence="7" id="KW-1185">Reference proteome</keyword>
<dbReference type="InterPro" id="IPR036236">
    <property type="entry name" value="Znf_C2H2_sf"/>
</dbReference>
<dbReference type="InterPro" id="IPR046341">
    <property type="entry name" value="SET_dom_sf"/>
</dbReference>
<dbReference type="PANTHER" id="PTHR16516">
    <property type="entry name" value="AGAP007109-PA"/>
    <property type="match status" value="1"/>
</dbReference>
<feature type="domain" description="C2H2-type" evidence="5">
    <location>
        <begin position="267"/>
        <end position="296"/>
    </location>
</feature>
<feature type="compositionally biased region" description="Polar residues" evidence="4">
    <location>
        <begin position="323"/>
        <end position="345"/>
    </location>
</feature>
<dbReference type="Pfam" id="PF21549">
    <property type="entry name" value="PRDM2_PR"/>
    <property type="match status" value="1"/>
</dbReference>
<feature type="compositionally biased region" description="Basic and acidic residues" evidence="4">
    <location>
        <begin position="361"/>
        <end position="389"/>
    </location>
</feature>
<dbReference type="InterPro" id="IPR001214">
    <property type="entry name" value="SET_dom"/>
</dbReference>
<keyword evidence="3" id="KW-0479">Metal-binding</keyword>
<sequence length="602" mass="68305">MLAPTDSSLEPHRSGLNQVPDRSMDWRSADSSKDRKYKDSGTSAKRADGSFGARPDPRSWSPRPRVSTRREADCLTPGVRSKFRSKYVGVIAVSHLRPQLVTDATHFAWIGLLNHQKLIFLDWGLRKNPNSRSLIRLFWIMGVLITVRVHEGKTFGPIPANLTLTDPTLLIGHMTSDNRPDVHTVKIDIHEYASGTRLAEWLPYVQAARDEHEQNLEALIQNGQLYYRFLKTVPPHGELLVWYSEDLARIIGVPQLNEVHYNDNGTYCCPYCAQNFRYPNSLRAHLRFKCDILKKAMHMDTPFRSTMDIRVPYSVYNRNMSSASGTITNLSPNGSMTSLDDSSSPPRHCRSPDLPTDAEEGQPKRMRVEPEGERERKCTPSPKRQEVGETRSAFRKVERTGCEPHDRELLKGHPLGLLSCDVARKSSTIAPPGGPLPSAFPLSMIPAPFLSPLSVARIQNENVPIQNGADYQHRLADKLTQIQNAENNNVFGKMAAVGGYPARRLGFYPSFFKSSNPMVDKIINHNLHIPSSLTSFSLAQNWCAKCNTTFRMTSDLVYHMRSHHKREFDPLKRKREEKLRCDICGETFKERHHLSRHMTSHV</sequence>
<evidence type="ECO:0000259" key="5">
    <source>
        <dbReference type="PROSITE" id="PS50157"/>
    </source>
</evidence>
<evidence type="ECO:0000313" key="7">
    <source>
        <dbReference type="Proteomes" id="UP001208570"/>
    </source>
</evidence>
<feature type="domain" description="C2H2-type" evidence="5">
    <location>
        <begin position="541"/>
        <end position="568"/>
    </location>
</feature>
<feature type="region of interest" description="Disordered" evidence="4">
    <location>
        <begin position="323"/>
        <end position="392"/>
    </location>
</feature>
<protein>
    <recommendedName>
        <fullName evidence="5">C2H2-type domain-containing protein</fullName>
    </recommendedName>
</protein>
<dbReference type="Proteomes" id="UP001208570">
    <property type="component" value="Unassembled WGS sequence"/>
</dbReference>
<keyword evidence="2" id="KW-0539">Nucleus</keyword>
<keyword evidence="3" id="KW-0863">Zinc-finger</keyword>
<dbReference type="PANTHER" id="PTHR16516:SF4">
    <property type="entry name" value="C2H2-TYPE DOMAIN-CONTAINING PROTEIN"/>
    <property type="match status" value="1"/>
</dbReference>
<feature type="region of interest" description="Disordered" evidence="4">
    <location>
        <begin position="1"/>
        <end position="72"/>
    </location>
</feature>
<evidence type="ECO:0000256" key="1">
    <source>
        <dbReference type="ARBA" id="ARBA00004123"/>
    </source>
</evidence>
<dbReference type="EMBL" id="JAODUP010000454">
    <property type="protein sequence ID" value="KAK2149395.1"/>
    <property type="molecule type" value="Genomic_DNA"/>
</dbReference>
<evidence type="ECO:0000313" key="6">
    <source>
        <dbReference type="EMBL" id="KAK2149395.1"/>
    </source>
</evidence>
<evidence type="ECO:0000256" key="4">
    <source>
        <dbReference type="SAM" id="MobiDB-lite"/>
    </source>
</evidence>
<feature type="compositionally biased region" description="Basic and acidic residues" evidence="4">
    <location>
        <begin position="22"/>
        <end position="39"/>
    </location>
</feature>
<dbReference type="InterPro" id="IPR013087">
    <property type="entry name" value="Znf_C2H2_type"/>
</dbReference>
<dbReference type="GO" id="GO:0005634">
    <property type="term" value="C:nucleus"/>
    <property type="evidence" value="ECO:0007669"/>
    <property type="project" value="UniProtKB-SubCell"/>
</dbReference>
<evidence type="ECO:0000256" key="2">
    <source>
        <dbReference type="ARBA" id="ARBA00023242"/>
    </source>
</evidence>
<reference evidence="6" key="1">
    <citation type="journal article" date="2023" name="Mol. Biol. Evol.">
        <title>Third-Generation Sequencing Reveals the Adaptive Role of the Epigenome in Three Deep-Sea Polychaetes.</title>
        <authorList>
            <person name="Perez M."/>
            <person name="Aroh O."/>
            <person name="Sun Y."/>
            <person name="Lan Y."/>
            <person name="Juniper S.K."/>
            <person name="Young C.R."/>
            <person name="Angers B."/>
            <person name="Qian P.Y."/>
        </authorList>
    </citation>
    <scope>NUCLEOTIDE SEQUENCE</scope>
    <source>
        <strain evidence="6">P08H-3</strain>
    </source>
</reference>
<dbReference type="GO" id="GO:0006355">
    <property type="term" value="P:regulation of DNA-templated transcription"/>
    <property type="evidence" value="ECO:0007669"/>
    <property type="project" value="TreeGrafter"/>
</dbReference>
<evidence type="ECO:0000256" key="3">
    <source>
        <dbReference type="PROSITE-ProRule" id="PRU00042"/>
    </source>
</evidence>
<dbReference type="AlphaFoldDB" id="A0AAD9MXT5"/>
<accession>A0AAD9MXT5</accession>
<organism evidence="6 7">
    <name type="scientific">Paralvinella palmiformis</name>
    <dbReference type="NCBI Taxonomy" id="53620"/>
    <lineage>
        <taxon>Eukaryota</taxon>
        <taxon>Metazoa</taxon>
        <taxon>Spiralia</taxon>
        <taxon>Lophotrochozoa</taxon>
        <taxon>Annelida</taxon>
        <taxon>Polychaeta</taxon>
        <taxon>Sedentaria</taxon>
        <taxon>Canalipalpata</taxon>
        <taxon>Terebellida</taxon>
        <taxon>Terebelliformia</taxon>
        <taxon>Alvinellidae</taxon>
        <taxon>Paralvinella</taxon>
    </lineage>
</organism>
<dbReference type="InterPro" id="IPR052296">
    <property type="entry name" value="TR-Histone_Methyltrans"/>
</dbReference>
<name>A0AAD9MXT5_9ANNE</name>
<dbReference type="PROSITE" id="PS50157">
    <property type="entry name" value="ZINC_FINGER_C2H2_2"/>
    <property type="match status" value="3"/>
</dbReference>
<proteinExistence type="predicted"/>
<keyword evidence="3" id="KW-0862">Zinc</keyword>
<dbReference type="SUPFAM" id="SSF57667">
    <property type="entry name" value="beta-beta-alpha zinc fingers"/>
    <property type="match status" value="1"/>
</dbReference>
<comment type="subcellular location">
    <subcellularLocation>
        <location evidence="1">Nucleus</location>
    </subcellularLocation>
</comment>
<feature type="domain" description="C2H2-type" evidence="5">
    <location>
        <begin position="579"/>
        <end position="602"/>
    </location>
</feature>